<keyword evidence="10" id="KW-1185">Reference proteome</keyword>
<feature type="transmembrane region" description="Helical" evidence="7">
    <location>
        <begin position="182"/>
        <end position="202"/>
    </location>
</feature>
<keyword evidence="6 7" id="KW-0472">Membrane</keyword>
<sequence>MRKKDNMKHNNRSTRMDSVILVLKHDKAAVLSLILLGIIILFALIAPLLPVDPNATDVINRLKSPSFTHLFGTDEVGRDYFARVIYGGRVSLLVGFLAMLTSLTIGVAVGTISGFCGGIIDAILMRIVDVLHSIPWMILVTVVSIFLKPGLKSIILVIGLFTWMEIARLVRAETLSLKEREFVLYAKFSGVGVLTIILRHIIPAVFPTIIVSATTSMANAIMTESSLSFLGVGIQQPMSSWGSLLQDAQGTMQNNFFMALIPGLLIIITIFSFNKLGNLLRVYVEPKVMNDEKE</sequence>
<keyword evidence="3" id="KW-1003">Cell membrane</keyword>
<dbReference type="InterPro" id="IPR050366">
    <property type="entry name" value="BP-dependent_transpt_permease"/>
</dbReference>
<evidence type="ECO:0000256" key="5">
    <source>
        <dbReference type="ARBA" id="ARBA00022989"/>
    </source>
</evidence>
<reference evidence="9" key="1">
    <citation type="submission" date="2022-11" db="EMBL/GenBank/DDBJ databases">
        <title>Lacrimispora xylanolytica sy1, complete genome.</title>
        <authorList>
            <person name="Choi S."/>
        </authorList>
    </citation>
    <scope>NUCLEOTIDE SEQUENCE</scope>
    <source>
        <strain evidence="9">Sy1</strain>
    </source>
</reference>
<organism evidence="9 10">
    <name type="scientific">Lacrimispora xylanolytica</name>
    <dbReference type="NCBI Taxonomy" id="29375"/>
    <lineage>
        <taxon>Bacteria</taxon>
        <taxon>Bacillati</taxon>
        <taxon>Bacillota</taxon>
        <taxon>Clostridia</taxon>
        <taxon>Lachnospirales</taxon>
        <taxon>Lachnospiraceae</taxon>
        <taxon>Lacrimispora</taxon>
    </lineage>
</organism>
<comment type="similarity">
    <text evidence="7">Belongs to the binding-protein-dependent transport system permease family.</text>
</comment>
<evidence type="ECO:0000259" key="8">
    <source>
        <dbReference type="PROSITE" id="PS50928"/>
    </source>
</evidence>
<proteinExistence type="inferred from homology"/>
<feature type="transmembrane region" description="Helical" evidence="7">
    <location>
        <begin position="28"/>
        <end position="49"/>
    </location>
</feature>
<dbReference type="PANTHER" id="PTHR43386:SF1">
    <property type="entry name" value="D,D-DIPEPTIDE TRANSPORT SYSTEM PERMEASE PROTEIN DDPC-RELATED"/>
    <property type="match status" value="1"/>
</dbReference>
<dbReference type="PROSITE" id="PS50928">
    <property type="entry name" value="ABC_TM1"/>
    <property type="match status" value="1"/>
</dbReference>
<accession>A0ABY7ACW9</accession>
<dbReference type="CDD" id="cd06261">
    <property type="entry name" value="TM_PBP2"/>
    <property type="match status" value="1"/>
</dbReference>
<dbReference type="Pfam" id="PF12911">
    <property type="entry name" value="OppC_N"/>
    <property type="match status" value="1"/>
</dbReference>
<evidence type="ECO:0000256" key="6">
    <source>
        <dbReference type="ARBA" id="ARBA00023136"/>
    </source>
</evidence>
<dbReference type="EMBL" id="CP113524">
    <property type="protein sequence ID" value="WAJ24317.1"/>
    <property type="molecule type" value="Genomic_DNA"/>
</dbReference>
<dbReference type="InterPro" id="IPR025966">
    <property type="entry name" value="OppC_N"/>
</dbReference>
<evidence type="ECO:0000313" key="10">
    <source>
        <dbReference type="Proteomes" id="UP001163115"/>
    </source>
</evidence>
<gene>
    <name evidence="9" type="ORF">OW255_02000</name>
</gene>
<evidence type="ECO:0000256" key="7">
    <source>
        <dbReference type="RuleBase" id="RU363032"/>
    </source>
</evidence>
<evidence type="ECO:0000313" key="9">
    <source>
        <dbReference type="EMBL" id="WAJ24317.1"/>
    </source>
</evidence>
<evidence type="ECO:0000256" key="2">
    <source>
        <dbReference type="ARBA" id="ARBA00022448"/>
    </source>
</evidence>
<dbReference type="RefSeq" id="WP_268115452.1">
    <property type="nucleotide sequence ID" value="NZ_CP113524.1"/>
</dbReference>
<keyword evidence="2 7" id="KW-0813">Transport</keyword>
<feature type="domain" description="ABC transmembrane type-1" evidence="8">
    <location>
        <begin position="88"/>
        <end position="277"/>
    </location>
</feature>
<dbReference type="InterPro" id="IPR035906">
    <property type="entry name" value="MetI-like_sf"/>
</dbReference>
<evidence type="ECO:0000256" key="1">
    <source>
        <dbReference type="ARBA" id="ARBA00004651"/>
    </source>
</evidence>
<name>A0ABY7ACW9_9FIRM</name>
<dbReference type="Pfam" id="PF00528">
    <property type="entry name" value="BPD_transp_1"/>
    <property type="match status" value="1"/>
</dbReference>
<comment type="subcellular location">
    <subcellularLocation>
        <location evidence="1 7">Cell membrane</location>
        <topology evidence="1 7">Multi-pass membrane protein</topology>
    </subcellularLocation>
</comment>
<dbReference type="SUPFAM" id="SSF161098">
    <property type="entry name" value="MetI-like"/>
    <property type="match status" value="1"/>
</dbReference>
<keyword evidence="5 7" id="KW-1133">Transmembrane helix</keyword>
<dbReference type="InterPro" id="IPR000515">
    <property type="entry name" value="MetI-like"/>
</dbReference>
<evidence type="ECO:0000256" key="4">
    <source>
        <dbReference type="ARBA" id="ARBA00022692"/>
    </source>
</evidence>
<dbReference type="Gene3D" id="1.10.3720.10">
    <property type="entry name" value="MetI-like"/>
    <property type="match status" value="1"/>
</dbReference>
<protein>
    <submittedName>
        <fullName evidence="9">ABC transporter permease</fullName>
    </submittedName>
</protein>
<feature type="transmembrane region" description="Helical" evidence="7">
    <location>
        <begin position="255"/>
        <end position="273"/>
    </location>
</feature>
<feature type="transmembrane region" description="Helical" evidence="7">
    <location>
        <begin position="90"/>
        <end position="115"/>
    </location>
</feature>
<feature type="transmembrane region" description="Helical" evidence="7">
    <location>
        <begin position="127"/>
        <end position="147"/>
    </location>
</feature>
<evidence type="ECO:0000256" key="3">
    <source>
        <dbReference type="ARBA" id="ARBA00022475"/>
    </source>
</evidence>
<dbReference type="PANTHER" id="PTHR43386">
    <property type="entry name" value="OLIGOPEPTIDE TRANSPORT SYSTEM PERMEASE PROTEIN APPC"/>
    <property type="match status" value="1"/>
</dbReference>
<keyword evidence="4 7" id="KW-0812">Transmembrane</keyword>
<dbReference type="Proteomes" id="UP001163115">
    <property type="component" value="Chromosome"/>
</dbReference>